<reference evidence="2 3" key="1">
    <citation type="journal article" date="2015" name="Parasitol. Res.">
        <title>Viruses in close associations with free-living amoebae.</title>
        <authorList>
            <person name="Scheid P."/>
        </authorList>
    </citation>
    <scope>NUCLEOTIDE SEQUENCE [LARGE SCALE GENOMIC DNA]</scope>
    <source>
        <strain evidence="2">KlaHel</strain>
    </source>
</reference>
<accession>A0A0B5J194</accession>
<feature type="region of interest" description="Disordered" evidence="1">
    <location>
        <begin position="1"/>
        <end position="35"/>
    </location>
</feature>
<name>A0A0B5J194_9VIRU</name>
<organism evidence="2 3">
    <name type="scientific">Pandoravirus inopinatum</name>
    <dbReference type="NCBI Taxonomy" id="1605721"/>
    <lineage>
        <taxon>Viruses</taxon>
        <taxon>Pandoravirus</taxon>
    </lineage>
</organism>
<sequence>MDPPDQLDPARQRRRAGLVRRKRQPDLVCPSVPEDRARRSCNTRVSLRRRHMARRTRPSRNLSPPFSFFVFKRPLFSQRRKPVRPASPTKQGQRPTFQHLVASFLLPFCAGATGRSAVAGLSSFGRPPFFDFLIF</sequence>
<dbReference type="GeneID" id="23462151"/>
<protein>
    <submittedName>
        <fullName evidence="2">Uncharacterized protein</fullName>
    </submittedName>
</protein>
<dbReference type="RefSeq" id="YP_009119469.1">
    <property type="nucleotide sequence ID" value="NC_026440.1"/>
</dbReference>
<evidence type="ECO:0000256" key="1">
    <source>
        <dbReference type="SAM" id="MobiDB-lite"/>
    </source>
</evidence>
<evidence type="ECO:0000313" key="3">
    <source>
        <dbReference type="Proteomes" id="UP000202511"/>
    </source>
</evidence>
<dbReference type="KEGG" id="vg:23462151"/>
<dbReference type="EMBL" id="KP136319">
    <property type="protein sequence ID" value="AJF97234.1"/>
    <property type="molecule type" value="Genomic_DNA"/>
</dbReference>
<feature type="compositionally biased region" description="Basic residues" evidence="1">
    <location>
        <begin position="12"/>
        <end position="23"/>
    </location>
</feature>
<evidence type="ECO:0000313" key="2">
    <source>
        <dbReference type="EMBL" id="AJF97234.1"/>
    </source>
</evidence>
<dbReference type="Proteomes" id="UP000202511">
    <property type="component" value="Segment"/>
</dbReference>
<proteinExistence type="predicted"/>